<feature type="region of interest" description="Disordered" evidence="1">
    <location>
        <begin position="118"/>
        <end position="138"/>
    </location>
</feature>
<dbReference type="AlphaFoldDB" id="A0A4Z1T2S2"/>
<reference evidence="2 3" key="1">
    <citation type="submission" date="2019-05" db="EMBL/GenBank/DDBJ databases">
        <title>The compact genome of Giardia muris reveals important steps in the evolution of intestinal protozoan parasites.</title>
        <authorList>
            <person name="Xu F."/>
            <person name="Jimenez-Gonzalez A."/>
            <person name="Einarsson E."/>
            <person name="Astvaldsson A."/>
            <person name="Peirasmaki D."/>
            <person name="Eckmann L."/>
            <person name="Andersson J.O."/>
            <person name="Svard S.G."/>
            <person name="Jerlstrom-Hultqvist J."/>
        </authorList>
    </citation>
    <scope>NUCLEOTIDE SEQUENCE [LARGE SCALE GENOMIC DNA]</scope>
    <source>
        <strain evidence="2 3">Roberts-Thomson</strain>
    </source>
</reference>
<comment type="caution">
    <text evidence="2">The sequence shown here is derived from an EMBL/GenBank/DDBJ whole genome shotgun (WGS) entry which is preliminary data.</text>
</comment>
<evidence type="ECO:0000313" key="3">
    <source>
        <dbReference type="Proteomes" id="UP000315496"/>
    </source>
</evidence>
<dbReference type="EMBL" id="VDLU01000004">
    <property type="protein sequence ID" value="TNJ26869.1"/>
    <property type="molecule type" value="Genomic_DNA"/>
</dbReference>
<protein>
    <submittedName>
        <fullName evidence="2">Uncharacterized protein</fullName>
    </submittedName>
</protein>
<keyword evidence="3" id="KW-1185">Reference proteome</keyword>
<proteinExistence type="predicted"/>
<name>A0A4Z1T2S2_GIAMU</name>
<dbReference type="OrthoDB" id="10253410at2759"/>
<accession>A0A4Z1T2S2</accession>
<feature type="region of interest" description="Disordered" evidence="1">
    <location>
        <begin position="382"/>
        <end position="435"/>
    </location>
</feature>
<dbReference type="VEuPathDB" id="GiardiaDB:GMRT_10552"/>
<dbReference type="Proteomes" id="UP000315496">
    <property type="component" value="Chromosome 4"/>
</dbReference>
<feature type="region of interest" description="Disordered" evidence="1">
    <location>
        <begin position="14"/>
        <end position="36"/>
    </location>
</feature>
<gene>
    <name evidence="2" type="ORF">GMRT_10552</name>
</gene>
<sequence length="435" mass="47399">MSYARAFERELLRRSLGAEAPKTPTPAPAGPAKGKERDTYIGFLEGQLDKISVTADLAKLLAEKVEGLQGTLSLHEERLLNQARLLNLTQEAMDQSAQKTTRLVADLRTRLDGLDTLQSSRGVRRQEPSLTASQASQSSSALEDLQRAVKDLEKRFHTLRVSALVATDSTLSARIDELRDSLDTLRMDFDAALQKLRSELARTSDRTLATDAALQRHQQRQQQQLAVPSRQLLRGLLEDALDEFLPILLREIKAFVHGNVDDVRLATGTVASELHTLKEAVQRLRSAVAELQKGQGVPYLTRSSTDAITLATTMETATSPKRGGDAAQHGYAQFRPLEPPCIPVAIPVVRNAARDTNLLDEEHLTAKIRALLADALDKVTAGDEPSSQKLADSSCEAEAGVGLKTRPTSGKRTPTTTRRAGGSRTTTGRTRGPGR</sequence>
<evidence type="ECO:0000256" key="1">
    <source>
        <dbReference type="SAM" id="MobiDB-lite"/>
    </source>
</evidence>
<organism evidence="2 3">
    <name type="scientific">Giardia muris</name>
    <dbReference type="NCBI Taxonomy" id="5742"/>
    <lineage>
        <taxon>Eukaryota</taxon>
        <taxon>Metamonada</taxon>
        <taxon>Diplomonadida</taxon>
        <taxon>Hexamitidae</taxon>
        <taxon>Giardiinae</taxon>
        <taxon>Giardia</taxon>
    </lineage>
</organism>
<evidence type="ECO:0000313" key="2">
    <source>
        <dbReference type="EMBL" id="TNJ26869.1"/>
    </source>
</evidence>
<feature type="compositionally biased region" description="Low complexity" evidence="1">
    <location>
        <begin position="412"/>
        <end position="435"/>
    </location>
</feature>